<sequence>MKLTPIIATLRTRCPYFQNRVAGAAQFKNLPDAGKLLLPAAYVVPGDDVPGEQKSQTDYWQDLKEGFSVIVMVSNGRDELGQFAAYDVVHGVRQMLFKALLGWNPEPRGEPICYDGGTLLDLNRHELIYQFDFVVDNELSEDDTRQQDDLAELDEFKSLSIDVDFIEPGHGPDGVIEHHTEIKLTT</sequence>
<dbReference type="Pfam" id="PF23840">
    <property type="entry name" value="Phage_tail_terminator"/>
    <property type="match status" value="1"/>
</dbReference>
<gene>
    <name evidence="1" type="ORF">D6029_03785</name>
</gene>
<dbReference type="RefSeq" id="WP_120063487.1">
    <property type="nucleotide sequence ID" value="NZ_QZWH01000006.1"/>
</dbReference>
<evidence type="ECO:0000313" key="1">
    <source>
        <dbReference type="EMBL" id="RJT26917.1"/>
    </source>
</evidence>
<proteinExistence type="predicted"/>
<dbReference type="InterPro" id="IPR056912">
    <property type="entry name" value="Phage_JBD30_tail_term-like"/>
</dbReference>
<accession>A0A3A5JX55</accession>
<dbReference type="AlphaFoldDB" id="A0A3A5JX55"/>
<evidence type="ECO:0008006" key="3">
    <source>
        <dbReference type="Google" id="ProtNLM"/>
    </source>
</evidence>
<reference evidence="1 2" key="1">
    <citation type="submission" date="2018-09" db="EMBL/GenBank/DDBJ databases">
        <title>Draft genome sequence of Buttiauxella izardii CCUG 35510T.</title>
        <authorList>
            <person name="Salva-Serra F."/>
            <person name="Marathe N."/>
            <person name="Moore E."/>
            <person name="Stadler-Svensson L."/>
            <person name="Engstrom-Jakobsson H."/>
        </authorList>
    </citation>
    <scope>NUCLEOTIDE SEQUENCE [LARGE SCALE GENOMIC DNA]</scope>
    <source>
        <strain evidence="1 2">CCUG 35510</strain>
    </source>
</reference>
<keyword evidence="2" id="KW-1185">Reference proteome</keyword>
<dbReference type="EMBL" id="QZWH01000006">
    <property type="protein sequence ID" value="RJT26917.1"/>
    <property type="molecule type" value="Genomic_DNA"/>
</dbReference>
<dbReference type="Proteomes" id="UP000276295">
    <property type="component" value="Unassembled WGS sequence"/>
</dbReference>
<name>A0A3A5JX55_9ENTR</name>
<dbReference type="OrthoDB" id="6955362at2"/>
<protein>
    <recommendedName>
        <fullName evidence="3">Phage protein</fullName>
    </recommendedName>
</protein>
<evidence type="ECO:0000313" key="2">
    <source>
        <dbReference type="Proteomes" id="UP000276295"/>
    </source>
</evidence>
<organism evidence="1 2">
    <name type="scientific">Buttiauxella izardii</name>
    <dbReference type="NCBI Taxonomy" id="82991"/>
    <lineage>
        <taxon>Bacteria</taxon>
        <taxon>Pseudomonadati</taxon>
        <taxon>Pseudomonadota</taxon>
        <taxon>Gammaproteobacteria</taxon>
        <taxon>Enterobacterales</taxon>
        <taxon>Enterobacteriaceae</taxon>
        <taxon>Buttiauxella</taxon>
    </lineage>
</organism>
<comment type="caution">
    <text evidence="1">The sequence shown here is derived from an EMBL/GenBank/DDBJ whole genome shotgun (WGS) entry which is preliminary data.</text>
</comment>